<comment type="caution">
    <text evidence="1">The sequence shown here is derived from an EMBL/GenBank/DDBJ whole genome shotgun (WGS) entry which is preliminary data.</text>
</comment>
<organism evidence="1 2">
    <name type="scientific">Cyclotella cryptica</name>
    <dbReference type="NCBI Taxonomy" id="29204"/>
    <lineage>
        <taxon>Eukaryota</taxon>
        <taxon>Sar</taxon>
        <taxon>Stramenopiles</taxon>
        <taxon>Ochrophyta</taxon>
        <taxon>Bacillariophyta</taxon>
        <taxon>Coscinodiscophyceae</taxon>
        <taxon>Thalassiosirophycidae</taxon>
        <taxon>Stephanodiscales</taxon>
        <taxon>Stephanodiscaceae</taxon>
        <taxon>Cyclotella</taxon>
    </lineage>
</organism>
<evidence type="ECO:0000313" key="1">
    <source>
        <dbReference type="EMBL" id="KAL3801080.1"/>
    </source>
</evidence>
<dbReference type="EMBL" id="JABMIG020000029">
    <property type="protein sequence ID" value="KAL3801080.1"/>
    <property type="molecule type" value="Genomic_DNA"/>
</dbReference>
<protein>
    <submittedName>
        <fullName evidence="1">Uncharacterized protein</fullName>
    </submittedName>
</protein>
<dbReference type="AlphaFoldDB" id="A0ABD3QLC0"/>
<reference evidence="1 2" key="1">
    <citation type="journal article" date="2020" name="G3 (Bethesda)">
        <title>Improved Reference Genome for Cyclotella cryptica CCMP332, a Model for Cell Wall Morphogenesis, Salinity Adaptation, and Lipid Production in Diatoms (Bacillariophyta).</title>
        <authorList>
            <person name="Roberts W.R."/>
            <person name="Downey K.M."/>
            <person name="Ruck E.C."/>
            <person name="Traller J.C."/>
            <person name="Alverson A.J."/>
        </authorList>
    </citation>
    <scope>NUCLEOTIDE SEQUENCE [LARGE SCALE GENOMIC DNA]</scope>
    <source>
        <strain evidence="1 2">CCMP332</strain>
    </source>
</reference>
<feature type="non-terminal residue" evidence="1">
    <location>
        <position position="1"/>
    </location>
</feature>
<name>A0ABD3QLC0_9STRA</name>
<accession>A0ABD3QLC0</accession>
<sequence>RVRSANVDICACAGKVFPRRPRGSGIRVRGYCGGRRRRVRPGWLSVCSAHVGVRGNAFCESGAMIKGTAWLRVESEISTFSALRRLEA</sequence>
<gene>
    <name evidence="1" type="ORF">HJC23_002373</name>
</gene>
<proteinExistence type="predicted"/>
<keyword evidence="2" id="KW-1185">Reference proteome</keyword>
<dbReference type="Proteomes" id="UP001516023">
    <property type="component" value="Unassembled WGS sequence"/>
</dbReference>
<evidence type="ECO:0000313" key="2">
    <source>
        <dbReference type="Proteomes" id="UP001516023"/>
    </source>
</evidence>